<name>A0A410S0H8_CORCK</name>
<keyword evidence="1" id="KW-1133">Transmembrane helix</keyword>
<dbReference type="RefSeq" id="WP_164933345.1">
    <property type="nucleotide sequence ID" value="NZ_CP034669.1"/>
</dbReference>
<feature type="domain" description="CAAX prenyl protease 2/Lysostaphin resistance protein A-like" evidence="2">
    <location>
        <begin position="165"/>
        <end position="252"/>
    </location>
</feature>
<proteinExistence type="predicted"/>
<sequence length="305" mass="32123">MDSPSDPSSAAHSPVPTSPPRVWTVLVAFALLVTAILVGGVISASIAMAMEMLRSGVSPQDTGAIQALTEKLKSMPWLMVAAVMTSSCLGLVAALLGGFLSPTPLKQRLRLDAGTPIPAWAWVAALVGCFTMGQAMESLSVLAGVWNYAASLKGLQAASQGSFVTFAALLFFGALVAGTAEELFFRGYVQTRLVERWGRTAGIAGAAALFGILHFDPIHSPMALMMGLFLGWLAERTGSLRLPIFVHVFNNLTSFLLSRYAPSTTELPASVHVTLLAVCSLAFVGTVTALRRRDARPPEPVLAGP</sequence>
<dbReference type="InterPro" id="IPR003675">
    <property type="entry name" value="Rce1/LyrA-like_dom"/>
</dbReference>
<protein>
    <submittedName>
        <fullName evidence="3">Abortive infection protein</fullName>
    </submittedName>
</protein>
<accession>A0A410S0H8</accession>
<feature type="transmembrane region" description="Helical" evidence="1">
    <location>
        <begin position="157"/>
        <end position="177"/>
    </location>
</feature>
<keyword evidence="1" id="KW-0812">Transmembrane</keyword>
<feature type="transmembrane region" description="Helical" evidence="1">
    <location>
        <begin position="77"/>
        <end position="100"/>
    </location>
</feature>
<evidence type="ECO:0000313" key="4">
    <source>
        <dbReference type="Proteomes" id="UP000288758"/>
    </source>
</evidence>
<feature type="transmembrane region" description="Helical" evidence="1">
    <location>
        <begin position="269"/>
        <end position="290"/>
    </location>
</feature>
<dbReference type="Proteomes" id="UP000288758">
    <property type="component" value="Chromosome"/>
</dbReference>
<dbReference type="GO" id="GO:0080120">
    <property type="term" value="P:CAAX-box protein maturation"/>
    <property type="evidence" value="ECO:0007669"/>
    <property type="project" value="UniProtKB-ARBA"/>
</dbReference>
<evidence type="ECO:0000313" key="3">
    <source>
        <dbReference type="EMBL" id="QAT87586.1"/>
    </source>
</evidence>
<dbReference type="Pfam" id="PF02517">
    <property type="entry name" value="Rce1-like"/>
    <property type="match status" value="1"/>
</dbReference>
<feature type="transmembrane region" description="Helical" evidence="1">
    <location>
        <begin position="22"/>
        <end position="49"/>
    </location>
</feature>
<evidence type="ECO:0000256" key="1">
    <source>
        <dbReference type="SAM" id="Phobius"/>
    </source>
</evidence>
<dbReference type="EMBL" id="CP034669">
    <property type="protein sequence ID" value="QAT87586.1"/>
    <property type="molecule type" value="Genomic_DNA"/>
</dbReference>
<dbReference type="PANTHER" id="PTHR36435:SF1">
    <property type="entry name" value="CAAX AMINO TERMINAL PROTEASE FAMILY PROTEIN"/>
    <property type="match status" value="1"/>
</dbReference>
<dbReference type="GO" id="GO:0004175">
    <property type="term" value="F:endopeptidase activity"/>
    <property type="evidence" value="ECO:0007669"/>
    <property type="project" value="UniProtKB-ARBA"/>
</dbReference>
<feature type="transmembrane region" description="Helical" evidence="1">
    <location>
        <begin position="197"/>
        <end position="215"/>
    </location>
</feature>
<dbReference type="InterPro" id="IPR052710">
    <property type="entry name" value="CAAX_protease"/>
</dbReference>
<dbReference type="PANTHER" id="PTHR36435">
    <property type="entry name" value="SLR1288 PROTEIN"/>
    <property type="match status" value="1"/>
</dbReference>
<keyword evidence="1" id="KW-0472">Membrane</keyword>
<reference evidence="3 4" key="1">
    <citation type="submission" date="2018-12" db="EMBL/GenBank/DDBJ databases">
        <title>Complete Genome Sequence of the Corallopyronin A producing Myxobacterium Corallococcus coralloides B035.</title>
        <authorList>
            <person name="Bouhired S.M."/>
            <person name="Rupp O."/>
            <person name="Blom J."/>
            <person name="Schaeberle T.F."/>
            <person name="Kehraus S."/>
            <person name="Schiefer A."/>
            <person name="Pfarr K."/>
            <person name="Goesmann A."/>
            <person name="Hoerauf A."/>
            <person name="Koenig G.M."/>
        </authorList>
    </citation>
    <scope>NUCLEOTIDE SEQUENCE [LARGE SCALE GENOMIC DNA]</scope>
    <source>
        <strain evidence="3 4">B035</strain>
    </source>
</reference>
<evidence type="ECO:0000259" key="2">
    <source>
        <dbReference type="Pfam" id="PF02517"/>
    </source>
</evidence>
<dbReference type="AlphaFoldDB" id="A0A410S0H8"/>
<organism evidence="3 4">
    <name type="scientific">Corallococcus coralloides</name>
    <name type="common">Myxococcus coralloides</name>
    <dbReference type="NCBI Taxonomy" id="184914"/>
    <lineage>
        <taxon>Bacteria</taxon>
        <taxon>Pseudomonadati</taxon>
        <taxon>Myxococcota</taxon>
        <taxon>Myxococcia</taxon>
        <taxon>Myxococcales</taxon>
        <taxon>Cystobacterineae</taxon>
        <taxon>Myxococcaceae</taxon>
        <taxon>Corallococcus</taxon>
    </lineage>
</organism>
<gene>
    <name evidence="3" type="ORF">EJ065_6057</name>
</gene>